<evidence type="ECO:0000256" key="1">
    <source>
        <dbReference type="SAM" id="MobiDB-lite"/>
    </source>
</evidence>
<keyword evidence="3" id="KW-1185">Reference proteome</keyword>
<gene>
    <name evidence="2" type="ORF">CSOJ01_02311</name>
</gene>
<protein>
    <submittedName>
        <fullName evidence="2">Uncharacterized protein</fullName>
    </submittedName>
</protein>
<sequence>MNNHDKKLPDGPNEYEPRFLSLGDWKERMQEEKRDLKLIKLPGGEHRTPCCWEPGAIAWIVADQRGADAAEQVRTHSLSCAYGADDSNLPGVRAPPHRRQDHAGTPSPFAFDRLVILEVTTIAAARA</sequence>
<evidence type="ECO:0000313" key="3">
    <source>
        <dbReference type="Proteomes" id="UP000652219"/>
    </source>
</evidence>
<feature type="region of interest" description="Disordered" evidence="1">
    <location>
        <begin position="85"/>
        <end position="105"/>
    </location>
</feature>
<dbReference type="EMBL" id="WIGN01000020">
    <property type="protein sequence ID" value="KAF6817601.1"/>
    <property type="molecule type" value="Genomic_DNA"/>
</dbReference>
<reference evidence="2 3" key="1">
    <citation type="journal article" date="2020" name="Phytopathology">
        <title>Genome Sequence Resources of Colletotrichum truncatum, C. plurivorum, C. musicola, and C. sojae: Four Species Pathogenic to Soybean (Glycine max).</title>
        <authorList>
            <person name="Rogerio F."/>
            <person name="Boufleur T.R."/>
            <person name="Ciampi-Guillardi M."/>
            <person name="Sukno S.A."/>
            <person name="Thon M.R."/>
            <person name="Massola Junior N.S."/>
            <person name="Baroncelli R."/>
        </authorList>
    </citation>
    <scope>NUCLEOTIDE SEQUENCE [LARGE SCALE GENOMIC DNA]</scope>
    <source>
        <strain evidence="2 3">LFN0009</strain>
    </source>
</reference>
<evidence type="ECO:0000313" key="2">
    <source>
        <dbReference type="EMBL" id="KAF6817601.1"/>
    </source>
</evidence>
<dbReference type="AlphaFoldDB" id="A0A8H6JRY6"/>
<name>A0A8H6JRY6_9PEZI</name>
<proteinExistence type="predicted"/>
<dbReference type="Proteomes" id="UP000652219">
    <property type="component" value="Unassembled WGS sequence"/>
</dbReference>
<comment type="caution">
    <text evidence="2">The sequence shown here is derived from an EMBL/GenBank/DDBJ whole genome shotgun (WGS) entry which is preliminary data.</text>
</comment>
<accession>A0A8H6JRY6</accession>
<organism evidence="2 3">
    <name type="scientific">Colletotrichum sojae</name>
    <dbReference type="NCBI Taxonomy" id="2175907"/>
    <lineage>
        <taxon>Eukaryota</taxon>
        <taxon>Fungi</taxon>
        <taxon>Dikarya</taxon>
        <taxon>Ascomycota</taxon>
        <taxon>Pezizomycotina</taxon>
        <taxon>Sordariomycetes</taxon>
        <taxon>Hypocreomycetidae</taxon>
        <taxon>Glomerellales</taxon>
        <taxon>Glomerellaceae</taxon>
        <taxon>Colletotrichum</taxon>
        <taxon>Colletotrichum orchidearum species complex</taxon>
    </lineage>
</organism>